<dbReference type="GO" id="GO:0005886">
    <property type="term" value="C:plasma membrane"/>
    <property type="evidence" value="ECO:0007669"/>
    <property type="project" value="UniProtKB-SubCell"/>
</dbReference>
<feature type="transmembrane region" description="Helical" evidence="7">
    <location>
        <begin position="230"/>
        <end position="251"/>
    </location>
</feature>
<feature type="transmembrane region" description="Helical" evidence="7">
    <location>
        <begin position="14"/>
        <end position="36"/>
    </location>
</feature>
<feature type="transmembrane region" description="Helical" evidence="7">
    <location>
        <begin position="83"/>
        <end position="100"/>
    </location>
</feature>
<keyword evidence="4 7" id="KW-0812">Transmembrane</keyword>
<dbReference type="Proteomes" id="UP000439983">
    <property type="component" value="Unassembled WGS sequence"/>
</dbReference>
<protein>
    <submittedName>
        <fullName evidence="8">Type III secretion protein</fullName>
    </submittedName>
</protein>
<evidence type="ECO:0000256" key="5">
    <source>
        <dbReference type="ARBA" id="ARBA00022989"/>
    </source>
</evidence>
<dbReference type="InterPro" id="IPR002010">
    <property type="entry name" value="T3SS_IM_R"/>
</dbReference>
<evidence type="ECO:0000313" key="9">
    <source>
        <dbReference type="Proteomes" id="UP000439983"/>
    </source>
</evidence>
<feature type="transmembrane region" description="Helical" evidence="7">
    <location>
        <begin position="133"/>
        <end position="156"/>
    </location>
</feature>
<accession>A0A6N7LN25</accession>
<evidence type="ECO:0000256" key="2">
    <source>
        <dbReference type="ARBA" id="ARBA00009772"/>
    </source>
</evidence>
<gene>
    <name evidence="8" type="ORF">GHK62_27130</name>
</gene>
<evidence type="ECO:0000313" key="8">
    <source>
        <dbReference type="EMBL" id="MQX18265.1"/>
    </source>
</evidence>
<dbReference type="EMBL" id="WITC01000119">
    <property type="protein sequence ID" value="MQX18265.1"/>
    <property type="molecule type" value="Genomic_DNA"/>
</dbReference>
<dbReference type="PANTHER" id="PTHR30065">
    <property type="entry name" value="FLAGELLAR BIOSYNTHETIC PROTEIN FLIR"/>
    <property type="match status" value="1"/>
</dbReference>
<evidence type="ECO:0000256" key="1">
    <source>
        <dbReference type="ARBA" id="ARBA00004651"/>
    </source>
</evidence>
<dbReference type="PANTHER" id="PTHR30065:SF1">
    <property type="entry name" value="SURFACE PRESENTATION OF ANTIGENS PROTEIN SPAR"/>
    <property type="match status" value="1"/>
</dbReference>
<evidence type="ECO:0000256" key="3">
    <source>
        <dbReference type="ARBA" id="ARBA00022475"/>
    </source>
</evidence>
<feature type="transmembrane region" description="Helical" evidence="7">
    <location>
        <begin position="43"/>
        <end position="63"/>
    </location>
</feature>
<comment type="caution">
    <text evidence="8">The sequence shown here is derived from an EMBL/GenBank/DDBJ whole genome shotgun (WGS) entry which is preliminary data.</text>
</comment>
<dbReference type="AlphaFoldDB" id="A0A6N7LN25"/>
<keyword evidence="6 7" id="KW-0472">Membrane</keyword>
<dbReference type="PRINTS" id="PR00953">
    <property type="entry name" value="TYPE3IMRPROT"/>
</dbReference>
<keyword evidence="9" id="KW-1185">Reference proteome</keyword>
<evidence type="ECO:0000256" key="7">
    <source>
        <dbReference type="SAM" id="Phobius"/>
    </source>
</evidence>
<reference evidence="8 9" key="1">
    <citation type="journal article" date="2013" name="Genome Biol.">
        <title>Comparative genomics of the core and accessory genomes of 48 Sinorhizobium strains comprising five genospecies.</title>
        <authorList>
            <person name="Sugawara M."/>
            <person name="Epstein B."/>
            <person name="Badgley B.D."/>
            <person name="Unno T."/>
            <person name="Xu L."/>
            <person name="Reese J."/>
            <person name="Gyaneshwar P."/>
            <person name="Denny R."/>
            <person name="Mudge J."/>
            <person name="Bharti A.K."/>
            <person name="Farmer A.D."/>
            <person name="May G.D."/>
            <person name="Woodward J.E."/>
            <person name="Medigue C."/>
            <person name="Vallenet D."/>
            <person name="Lajus A."/>
            <person name="Rouy Z."/>
            <person name="Martinez-Vaz B."/>
            <person name="Tiffin P."/>
            <person name="Young N.D."/>
            <person name="Sadowsky M.J."/>
        </authorList>
    </citation>
    <scope>NUCLEOTIDE SEQUENCE [LARGE SCALE GENOMIC DNA]</scope>
    <source>
        <strain evidence="8 9">USDA4894</strain>
    </source>
</reference>
<dbReference type="OrthoDB" id="9807748at2"/>
<comment type="similarity">
    <text evidence="2">Belongs to the FliR/MopE/SpaR family.</text>
</comment>
<keyword evidence="3" id="KW-1003">Cell membrane</keyword>
<dbReference type="Pfam" id="PF01311">
    <property type="entry name" value="Bac_export_1"/>
    <property type="match status" value="1"/>
</dbReference>
<keyword evidence="5 7" id="KW-1133">Transmembrane helix</keyword>
<evidence type="ECO:0000256" key="6">
    <source>
        <dbReference type="ARBA" id="ARBA00023136"/>
    </source>
</evidence>
<name>A0A6N7LN25_SINTE</name>
<dbReference type="GO" id="GO:0006605">
    <property type="term" value="P:protein targeting"/>
    <property type="evidence" value="ECO:0007669"/>
    <property type="project" value="InterPro"/>
</dbReference>
<feature type="transmembrane region" description="Helical" evidence="7">
    <location>
        <begin position="186"/>
        <end position="210"/>
    </location>
</feature>
<sequence length="269" mass="28235">MALEATSLVNEETAVPAAALLGAARALGITLIFPLFSLFSIVGILRFGLAIGLSAPSVSYAYSVLALGKTSYFDLAGLSLKEMVFGGLLGMGLGIPFWAAQSAGDMTDVYRGANSANLFDPVNALEGSPLGSLLMSIALAVFVSAGGVIDLVAIFYNSFGLWPLFSLSPVATDDWLMVILESFARLFRVGAVLAAPFVIVMCVVELSLAFVGRSAKQVPLNDSSLTFKNLAVLVVLVIYASFVTSYFGTLWTESFTAVKASLEVGDGEK</sequence>
<dbReference type="RefSeq" id="WP_153442075.1">
    <property type="nucleotide sequence ID" value="NZ_JACIGA010000021.1"/>
</dbReference>
<comment type="subcellular location">
    <subcellularLocation>
        <location evidence="1">Cell membrane</location>
        <topology evidence="1">Multi-pass membrane protein</topology>
    </subcellularLocation>
</comment>
<organism evidence="8 9">
    <name type="scientific">Sinorhizobium terangae</name>
    <dbReference type="NCBI Taxonomy" id="110322"/>
    <lineage>
        <taxon>Bacteria</taxon>
        <taxon>Pseudomonadati</taxon>
        <taxon>Pseudomonadota</taxon>
        <taxon>Alphaproteobacteria</taxon>
        <taxon>Hyphomicrobiales</taxon>
        <taxon>Rhizobiaceae</taxon>
        <taxon>Sinorhizobium/Ensifer group</taxon>
        <taxon>Sinorhizobium</taxon>
    </lineage>
</organism>
<proteinExistence type="inferred from homology"/>
<evidence type="ECO:0000256" key="4">
    <source>
        <dbReference type="ARBA" id="ARBA00022692"/>
    </source>
</evidence>